<sequence length="106" mass="12199">MGDVLLEVHHHLHSLEGVLNTPVDQPIISLSVCTLFIVLDQTIDICAICELQEFHRCVRCRVVISTERSRERTHLWEGLGLMILVQEKMLPSLACCCWSDRKLKIY</sequence>
<dbReference type="Proteomes" id="UP001352852">
    <property type="component" value="Unassembled WGS sequence"/>
</dbReference>
<proteinExistence type="predicted"/>
<protein>
    <submittedName>
        <fullName evidence="1">Uncharacterized protein</fullName>
    </submittedName>
</protein>
<accession>A0ABU7DII3</accession>
<dbReference type="EMBL" id="JAHUTJ010025285">
    <property type="protein sequence ID" value="MED6273870.1"/>
    <property type="molecule type" value="Genomic_DNA"/>
</dbReference>
<keyword evidence="2" id="KW-1185">Reference proteome</keyword>
<evidence type="ECO:0000313" key="2">
    <source>
        <dbReference type="Proteomes" id="UP001352852"/>
    </source>
</evidence>
<gene>
    <name evidence="1" type="ORF">CHARACLAT_010728</name>
</gene>
<reference evidence="1 2" key="1">
    <citation type="submission" date="2021-06" db="EMBL/GenBank/DDBJ databases">
        <authorList>
            <person name="Palmer J.M."/>
        </authorList>
    </citation>
    <scope>NUCLEOTIDE SEQUENCE [LARGE SCALE GENOMIC DNA]</scope>
    <source>
        <strain evidence="1 2">CL_MEX2019</strain>
        <tissue evidence="1">Muscle</tissue>
    </source>
</reference>
<name>A0ABU7DII3_9TELE</name>
<comment type="caution">
    <text evidence="1">The sequence shown here is derived from an EMBL/GenBank/DDBJ whole genome shotgun (WGS) entry which is preliminary data.</text>
</comment>
<evidence type="ECO:0000313" key="1">
    <source>
        <dbReference type="EMBL" id="MED6273870.1"/>
    </source>
</evidence>
<organism evidence="1 2">
    <name type="scientific">Characodon lateralis</name>
    <dbReference type="NCBI Taxonomy" id="208331"/>
    <lineage>
        <taxon>Eukaryota</taxon>
        <taxon>Metazoa</taxon>
        <taxon>Chordata</taxon>
        <taxon>Craniata</taxon>
        <taxon>Vertebrata</taxon>
        <taxon>Euteleostomi</taxon>
        <taxon>Actinopterygii</taxon>
        <taxon>Neopterygii</taxon>
        <taxon>Teleostei</taxon>
        <taxon>Neoteleostei</taxon>
        <taxon>Acanthomorphata</taxon>
        <taxon>Ovalentaria</taxon>
        <taxon>Atherinomorphae</taxon>
        <taxon>Cyprinodontiformes</taxon>
        <taxon>Goodeidae</taxon>
        <taxon>Characodon</taxon>
    </lineage>
</organism>